<evidence type="ECO:0000313" key="11">
    <source>
        <dbReference type="EMBL" id="KJA24943.1"/>
    </source>
</evidence>
<dbReference type="Proteomes" id="UP000054270">
    <property type="component" value="Unassembled WGS sequence"/>
</dbReference>
<dbReference type="PRINTS" id="PR00463">
    <property type="entry name" value="EP450I"/>
</dbReference>
<evidence type="ECO:0000256" key="1">
    <source>
        <dbReference type="ARBA" id="ARBA00001971"/>
    </source>
</evidence>
<dbReference type="InterPro" id="IPR017972">
    <property type="entry name" value="Cyt_P450_CS"/>
</dbReference>
<keyword evidence="5 9" id="KW-0479">Metal-binding</keyword>
<dbReference type="GO" id="GO:0020037">
    <property type="term" value="F:heme binding"/>
    <property type="evidence" value="ECO:0007669"/>
    <property type="project" value="InterPro"/>
</dbReference>
<evidence type="ECO:0000256" key="3">
    <source>
        <dbReference type="ARBA" id="ARBA00010617"/>
    </source>
</evidence>
<dbReference type="EMBL" id="KN817534">
    <property type="protein sequence ID" value="KJA24943.1"/>
    <property type="molecule type" value="Genomic_DNA"/>
</dbReference>
<comment type="cofactor">
    <cofactor evidence="1 9">
        <name>heme</name>
        <dbReference type="ChEBI" id="CHEBI:30413"/>
    </cofactor>
</comment>
<dbReference type="GO" id="GO:0016705">
    <property type="term" value="F:oxidoreductase activity, acting on paired donors, with incorporation or reduction of molecular oxygen"/>
    <property type="evidence" value="ECO:0007669"/>
    <property type="project" value="InterPro"/>
</dbReference>
<dbReference type="PANTHER" id="PTHR46300">
    <property type="entry name" value="P450, PUTATIVE (EUROFUNG)-RELATED-RELATED"/>
    <property type="match status" value="1"/>
</dbReference>
<dbReference type="InterPro" id="IPR036396">
    <property type="entry name" value="Cyt_P450_sf"/>
</dbReference>
<reference evidence="12" key="1">
    <citation type="submission" date="2014-04" db="EMBL/GenBank/DDBJ databases">
        <title>Evolutionary Origins and Diversification of the Mycorrhizal Mutualists.</title>
        <authorList>
            <consortium name="DOE Joint Genome Institute"/>
            <consortium name="Mycorrhizal Genomics Consortium"/>
            <person name="Kohler A."/>
            <person name="Kuo A."/>
            <person name="Nagy L.G."/>
            <person name="Floudas D."/>
            <person name="Copeland A."/>
            <person name="Barry K.W."/>
            <person name="Cichocki N."/>
            <person name="Veneault-Fourrey C."/>
            <person name="LaButti K."/>
            <person name="Lindquist E.A."/>
            <person name="Lipzen A."/>
            <person name="Lundell T."/>
            <person name="Morin E."/>
            <person name="Murat C."/>
            <person name="Riley R."/>
            <person name="Ohm R."/>
            <person name="Sun H."/>
            <person name="Tunlid A."/>
            <person name="Henrissat B."/>
            <person name="Grigoriev I.V."/>
            <person name="Hibbett D.S."/>
            <person name="Martin F."/>
        </authorList>
    </citation>
    <scope>NUCLEOTIDE SEQUENCE [LARGE SCALE GENOMIC DNA]</scope>
    <source>
        <strain evidence="12">FD-334 SS-4</strain>
    </source>
</reference>
<dbReference type="InterPro" id="IPR001128">
    <property type="entry name" value="Cyt_P450"/>
</dbReference>
<dbReference type="InterPro" id="IPR002401">
    <property type="entry name" value="Cyt_P450_E_grp-I"/>
</dbReference>
<dbReference type="PRINTS" id="PR00385">
    <property type="entry name" value="P450"/>
</dbReference>
<gene>
    <name evidence="11" type="ORF">HYPSUDRAFT_76269</name>
</gene>
<keyword evidence="7 9" id="KW-0408">Iron</keyword>
<evidence type="ECO:0000256" key="2">
    <source>
        <dbReference type="ARBA" id="ARBA00005179"/>
    </source>
</evidence>
<feature type="binding site" description="axial binding residue" evidence="9">
    <location>
        <position position="200"/>
    </location>
    <ligand>
        <name>heme</name>
        <dbReference type="ChEBI" id="CHEBI:30413"/>
    </ligand>
    <ligandPart>
        <name>Fe</name>
        <dbReference type="ChEBI" id="CHEBI:18248"/>
    </ligandPart>
</feature>
<proteinExistence type="inferred from homology"/>
<dbReference type="Gene3D" id="1.10.630.10">
    <property type="entry name" value="Cytochrome P450"/>
    <property type="match status" value="1"/>
</dbReference>
<dbReference type="GO" id="GO:0004497">
    <property type="term" value="F:monooxygenase activity"/>
    <property type="evidence" value="ECO:0007669"/>
    <property type="project" value="UniProtKB-KW"/>
</dbReference>
<comment type="similarity">
    <text evidence="3 10">Belongs to the cytochrome P450 family.</text>
</comment>
<organism evidence="11 12">
    <name type="scientific">Hypholoma sublateritium (strain FD-334 SS-4)</name>
    <dbReference type="NCBI Taxonomy" id="945553"/>
    <lineage>
        <taxon>Eukaryota</taxon>
        <taxon>Fungi</taxon>
        <taxon>Dikarya</taxon>
        <taxon>Basidiomycota</taxon>
        <taxon>Agaricomycotina</taxon>
        <taxon>Agaricomycetes</taxon>
        <taxon>Agaricomycetidae</taxon>
        <taxon>Agaricales</taxon>
        <taxon>Agaricineae</taxon>
        <taxon>Strophariaceae</taxon>
        <taxon>Hypholoma</taxon>
    </lineage>
</organism>
<keyword evidence="12" id="KW-1185">Reference proteome</keyword>
<evidence type="ECO:0000256" key="9">
    <source>
        <dbReference type="PIRSR" id="PIRSR602401-1"/>
    </source>
</evidence>
<keyword evidence="6 10" id="KW-0560">Oxidoreductase</keyword>
<dbReference type="SUPFAM" id="SSF48264">
    <property type="entry name" value="Cytochrome P450"/>
    <property type="match status" value="1"/>
</dbReference>
<evidence type="ECO:0000256" key="10">
    <source>
        <dbReference type="RuleBase" id="RU000461"/>
    </source>
</evidence>
<dbReference type="PROSITE" id="PS00086">
    <property type="entry name" value="CYTOCHROME_P450"/>
    <property type="match status" value="1"/>
</dbReference>
<accession>A0A0D2MLZ8</accession>
<comment type="pathway">
    <text evidence="2">Secondary metabolite biosynthesis.</text>
</comment>
<dbReference type="PANTHER" id="PTHR46300:SF1">
    <property type="entry name" value="P450, PUTATIVE (EUROFUNG)-RELATED"/>
    <property type="match status" value="1"/>
</dbReference>
<dbReference type="GO" id="GO:0005506">
    <property type="term" value="F:iron ion binding"/>
    <property type="evidence" value="ECO:0007669"/>
    <property type="project" value="InterPro"/>
</dbReference>
<keyword evidence="8 10" id="KW-0503">Monooxygenase</keyword>
<dbReference type="Pfam" id="PF00067">
    <property type="entry name" value="p450"/>
    <property type="match status" value="1"/>
</dbReference>
<sequence>MPWRTRAKAYRQHEDELYDRLVREAVSGKSSGMNTWASEFARVDKPEGDQSRFMNQFAATVKTTVALQTFILACIMHPEWINKAQKQIDDIVGPDHLPSFADRSRLPHIEAVVRETVRWRPSVRFGVPHESTADDIVEYNGEHYFIPAGTTVFDVTWAIEHDPGRYANPDSFEPERFLDVKGKLLSNYETSSFGFGRRICPGIPFAEQTLWIEIAMLLWTFNIRKAQGPNAETGLAFRYDDSDAGFTGNITSAPRDFPAVFEARSVRHAEVVRRDWENCEKDLNVLLPVAKG</sequence>
<name>A0A0D2MLZ8_HYPSF</name>
<dbReference type="AlphaFoldDB" id="A0A0D2MLZ8"/>
<dbReference type="STRING" id="945553.A0A0D2MLZ8"/>
<evidence type="ECO:0008006" key="13">
    <source>
        <dbReference type="Google" id="ProtNLM"/>
    </source>
</evidence>
<protein>
    <recommendedName>
        <fullName evidence="13">Cytochrome P450</fullName>
    </recommendedName>
</protein>
<dbReference type="OrthoDB" id="2789670at2759"/>
<evidence type="ECO:0000256" key="5">
    <source>
        <dbReference type="ARBA" id="ARBA00022723"/>
    </source>
</evidence>
<dbReference type="InterPro" id="IPR050364">
    <property type="entry name" value="Cytochrome_P450_fung"/>
</dbReference>
<keyword evidence="4 9" id="KW-0349">Heme</keyword>
<evidence type="ECO:0000256" key="4">
    <source>
        <dbReference type="ARBA" id="ARBA00022617"/>
    </source>
</evidence>
<evidence type="ECO:0000256" key="8">
    <source>
        <dbReference type="ARBA" id="ARBA00023033"/>
    </source>
</evidence>
<evidence type="ECO:0000256" key="6">
    <source>
        <dbReference type="ARBA" id="ARBA00023002"/>
    </source>
</evidence>
<evidence type="ECO:0000313" key="12">
    <source>
        <dbReference type="Proteomes" id="UP000054270"/>
    </source>
</evidence>
<evidence type="ECO:0000256" key="7">
    <source>
        <dbReference type="ARBA" id="ARBA00023004"/>
    </source>
</evidence>